<evidence type="ECO:0000313" key="5">
    <source>
        <dbReference type="EMBL" id="KAK8918400.1"/>
    </source>
</evidence>
<comment type="cofactor">
    <cofactor evidence="1">
        <name>Mg(2+)</name>
        <dbReference type="ChEBI" id="CHEBI:18420"/>
    </cofactor>
</comment>
<comment type="caution">
    <text evidence="5">The sequence shown here is derived from an EMBL/GenBank/DDBJ whole genome shotgun (WGS) entry which is preliminary data.</text>
</comment>
<keyword evidence="1" id="KW-0378">Hydrolase</keyword>
<name>A0AAP0AX94_9ASPA</name>
<feature type="domain" description="DNA helicase Pif1-like 2B" evidence="4">
    <location>
        <begin position="1439"/>
        <end position="1482"/>
    </location>
</feature>
<dbReference type="GO" id="GO:0006281">
    <property type="term" value="P:DNA repair"/>
    <property type="evidence" value="ECO:0007669"/>
    <property type="project" value="UniProtKB-KW"/>
</dbReference>
<evidence type="ECO:0000259" key="4">
    <source>
        <dbReference type="Pfam" id="PF21530"/>
    </source>
</evidence>
<dbReference type="GO" id="GO:0016787">
    <property type="term" value="F:hydrolase activity"/>
    <property type="evidence" value="ECO:0007669"/>
    <property type="project" value="UniProtKB-KW"/>
</dbReference>
<dbReference type="EC" id="5.6.2.3" evidence="1"/>
<dbReference type="PANTHER" id="PTHR10492">
    <property type="match status" value="1"/>
</dbReference>
<dbReference type="Gene3D" id="3.40.50.300">
    <property type="entry name" value="P-loop containing nucleotide triphosphate hydrolases"/>
    <property type="match status" value="1"/>
</dbReference>
<gene>
    <name evidence="5" type="ORF">KSP39_PZI021374</name>
</gene>
<dbReference type="GO" id="GO:0000723">
    <property type="term" value="P:telomere maintenance"/>
    <property type="evidence" value="ECO:0007669"/>
    <property type="project" value="InterPro"/>
</dbReference>
<keyword evidence="1" id="KW-0067">ATP-binding</keyword>
<evidence type="ECO:0000259" key="2">
    <source>
        <dbReference type="Pfam" id="PF05970"/>
    </source>
</evidence>
<organism evidence="5 6">
    <name type="scientific">Platanthera zijinensis</name>
    <dbReference type="NCBI Taxonomy" id="2320716"/>
    <lineage>
        <taxon>Eukaryota</taxon>
        <taxon>Viridiplantae</taxon>
        <taxon>Streptophyta</taxon>
        <taxon>Embryophyta</taxon>
        <taxon>Tracheophyta</taxon>
        <taxon>Spermatophyta</taxon>
        <taxon>Magnoliopsida</taxon>
        <taxon>Liliopsida</taxon>
        <taxon>Asparagales</taxon>
        <taxon>Orchidaceae</taxon>
        <taxon>Orchidoideae</taxon>
        <taxon>Orchideae</taxon>
        <taxon>Orchidinae</taxon>
        <taxon>Platanthera</taxon>
    </lineage>
</organism>
<evidence type="ECO:0000313" key="6">
    <source>
        <dbReference type="Proteomes" id="UP001418222"/>
    </source>
</evidence>
<dbReference type="GO" id="GO:0005524">
    <property type="term" value="F:ATP binding"/>
    <property type="evidence" value="ECO:0007669"/>
    <property type="project" value="UniProtKB-KW"/>
</dbReference>
<keyword evidence="6" id="KW-1185">Reference proteome</keyword>
<dbReference type="GO" id="GO:0043139">
    <property type="term" value="F:5'-3' DNA helicase activity"/>
    <property type="evidence" value="ECO:0007669"/>
    <property type="project" value="UniProtKB-EC"/>
</dbReference>
<dbReference type="Pfam" id="PF05970">
    <property type="entry name" value="PIF1"/>
    <property type="match status" value="1"/>
</dbReference>
<dbReference type="InterPro" id="IPR027417">
    <property type="entry name" value="P-loop_NTPase"/>
</dbReference>
<dbReference type="GO" id="GO:0006310">
    <property type="term" value="P:DNA recombination"/>
    <property type="evidence" value="ECO:0007669"/>
    <property type="project" value="UniProtKB-KW"/>
</dbReference>
<keyword evidence="1" id="KW-0347">Helicase</keyword>
<dbReference type="PANTHER" id="PTHR10492:SF94">
    <property type="entry name" value="ATP-DEPENDENT DNA HELICASE"/>
    <property type="match status" value="1"/>
</dbReference>
<dbReference type="InterPro" id="IPR049163">
    <property type="entry name" value="Pif1-like_2B_dom"/>
</dbReference>
<comment type="catalytic activity">
    <reaction evidence="1">
        <text>ATP + H2O = ADP + phosphate + H(+)</text>
        <dbReference type="Rhea" id="RHEA:13065"/>
        <dbReference type="ChEBI" id="CHEBI:15377"/>
        <dbReference type="ChEBI" id="CHEBI:15378"/>
        <dbReference type="ChEBI" id="CHEBI:30616"/>
        <dbReference type="ChEBI" id="CHEBI:43474"/>
        <dbReference type="ChEBI" id="CHEBI:456216"/>
        <dbReference type="EC" id="5.6.2.3"/>
    </reaction>
</comment>
<feature type="domain" description="DNA helicase Pif1-like DEAD-box helicase" evidence="2">
    <location>
        <begin position="1140"/>
        <end position="1345"/>
    </location>
</feature>
<feature type="domain" description="Helitron helicase-like" evidence="3">
    <location>
        <begin position="515"/>
        <end position="695"/>
    </location>
</feature>
<dbReference type="InterPro" id="IPR010285">
    <property type="entry name" value="DNA_helicase_pif1-like_DEAD"/>
</dbReference>
<comment type="similarity">
    <text evidence="1">Belongs to the helicase family.</text>
</comment>
<accession>A0AAP0AX94</accession>
<proteinExistence type="inferred from homology"/>
<evidence type="ECO:0000259" key="3">
    <source>
        <dbReference type="Pfam" id="PF14214"/>
    </source>
</evidence>
<keyword evidence="1" id="KW-0547">Nucleotide-binding</keyword>
<dbReference type="InterPro" id="IPR025476">
    <property type="entry name" value="Helitron_helicase-like"/>
</dbReference>
<dbReference type="Pfam" id="PF21530">
    <property type="entry name" value="Pif1_2B_dom"/>
    <property type="match status" value="1"/>
</dbReference>
<sequence length="1614" mass="183260">MSIHVSTKMQEVIGFSGSPPSIGIVNVYPMASRSSCDRITCTICSISCPSRTLIHLLRHSGLLRIHLADFSVSSDSPGSKENPEESYEARGEIFNASSCCSDSSASSKKDEHDRLMEAQVEIMLEGFRWGWMRCRAPASFPPDSRSAAQPSLSAVSLRRASSSLRRLSPLNLNPTCPAVSLRRASSSFRRSRRSCALSNPYLPSALSPVSRTTDFDEDMELEADTHTIHGTAPNQGSTRHLRARNCYPAVNVPPVTLSPPTTCRHCRAKLFHNETTTLCCKGGLVDVPDIPVPPELLELFSAQTTEGRNFRQNIRSYNHVFSFTSMGVTFDENMPAFNQGIYTFRAHGAIYHRIGSLLPEYGTRPRFLQMFIYDTEHELENRLNESPDLNLQTIEKISNILDAVNPFVQTLRQLARHSDLHQCRLLIKEKPSVERQYSLPTASQVAAILVGADDFLEANDRDIIVSTYSGDLLPVKEYSGYYDPLQYPLLFPHGSYGWRGDELLDRADRTSCCDYYSSQLQIRANGTSVLHYAGRLLQQYIVDMYIKIETQKLRWIRSHQSDVRAELYKGLQDCLQSGENDAGNVGRRTILPSSFVGSPRDMFQRYQDAMAVVRNFGRPDIFLTMTCNPSWPEITNELHPGQTAQDRPDLVSRIFHAKLQCLTDDIFHKGVLGRVIAHVHVVEFQKRGLPHAHMLFIFREQDKLTTPEDYDCVVRAEIPIQAEEPELYNAVLRHMLHGPCGRLRPNAQCMKNNVCKKGFPKPFMTATTHGLDSYPLYRRRDDNRAIPLGRDGDFMADNGWVVPYNPWLLLKYDCHINVEICSSIKSIKYLYKYVYKGPDWVAFEVCPGPNYDEVSKYVDGRWICAPEASWKLFKFHMYQTFPSVVRLQIHLSDQHQVQFRNSESISDVLANERNSRTMLTEFFKTYNNGLENVPYLYVDFAKQYRWLTPSRKWIRRVRNRSVVARMYAVSPTEGERFYLRLLLNHIPAPTSFNYLYTVQGIRYTTFKEAAEKQGLLEEDNSVRECLAEARNFRMPAALRRLFATILLYCQPTGVRILWDENHAAMSEDYGSTSTANSDFLINRLLCELNNIFEQYNKSTKDFDLPRLSDNIQYSADLPGLIDNELSIPISTVDLDSTSLLNNGQQTAYNTICTCIREGNGGIFFVDGPGGTGKTFLYRSILATFRNEGRIVIATATSGIAANLLPGGCTAHSRFKIPIKLENVLTCGFTKQSDLRKLVELSAAIIWDEAPMANRKTFELLDRTLQDVLEIKKPFGGKVVIMGGDFRQVTPVVVNGTRLEIIRSSIVESYLWSGVRLLKLKENMRARHDNEFAEFLLRVGDGEEPTIENDMIRLLDKIVMPWAGEQSVDDLINFVFPNIQSYDVHNTEAEYMETRALITPLNEDVNKLNEKCLEMFPGDETTYYSFDTVSDDNHNLYLPEFLNSINPGNLPTHKLTLKRGCPIMLLRNIDPKIGLCNGTRLICRRFGRNIIEATILVGHFKGQRVFIPRIPLKTAEDYKMPFELTRKQFPIRLSFALTINKSQGQTIGKVGIYLPNHVFSHGQLYVALSRGVSAQSTRVLVKNSAIEGQEGVYTRNVVFREIFNRVNSTSLEAPI</sequence>
<dbReference type="CDD" id="cd18809">
    <property type="entry name" value="SF1_C_RecD"/>
    <property type="match status" value="1"/>
</dbReference>
<dbReference type="Pfam" id="PF14214">
    <property type="entry name" value="Helitron_like_N"/>
    <property type="match status" value="1"/>
</dbReference>
<dbReference type="FunFam" id="3.40.50.300:FF:002884">
    <property type="entry name" value="ATP-dependent DNA helicase"/>
    <property type="match status" value="1"/>
</dbReference>
<dbReference type="EMBL" id="JBBWWQ010000019">
    <property type="protein sequence ID" value="KAK8918400.1"/>
    <property type="molecule type" value="Genomic_DNA"/>
</dbReference>
<reference evidence="5 6" key="1">
    <citation type="journal article" date="2022" name="Nat. Plants">
        <title>Genomes of leafy and leafless Platanthera orchids illuminate the evolution of mycoheterotrophy.</title>
        <authorList>
            <person name="Li M.H."/>
            <person name="Liu K.W."/>
            <person name="Li Z."/>
            <person name="Lu H.C."/>
            <person name="Ye Q.L."/>
            <person name="Zhang D."/>
            <person name="Wang J.Y."/>
            <person name="Li Y.F."/>
            <person name="Zhong Z.M."/>
            <person name="Liu X."/>
            <person name="Yu X."/>
            <person name="Liu D.K."/>
            <person name="Tu X.D."/>
            <person name="Liu B."/>
            <person name="Hao Y."/>
            <person name="Liao X.Y."/>
            <person name="Jiang Y.T."/>
            <person name="Sun W.H."/>
            <person name="Chen J."/>
            <person name="Chen Y.Q."/>
            <person name="Ai Y."/>
            <person name="Zhai J.W."/>
            <person name="Wu S.S."/>
            <person name="Zhou Z."/>
            <person name="Hsiao Y.Y."/>
            <person name="Wu W.L."/>
            <person name="Chen Y.Y."/>
            <person name="Lin Y.F."/>
            <person name="Hsu J.L."/>
            <person name="Li C.Y."/>
            <person name="Wang Z.W."/>
            <person name="Zhao X."/>
            <person name="Zhong W.Y."/>
            <person name="Ma X.K."/>
            <person name="Ma L."/>
            <person name="Huang J."/>
            <person name="Chen G.Z."/>
            <person name="Huang M.Z."/>
            <person name="Huang L."/>
            <person name="Peng D.H."/>
            <person name="Luo Y.B."/>
            <person name="Zou S.Q."/>
            <person name="Chen S.P."/>
            <person name="Lan S."/>
            <person name="Tsai W.C."/>
            <person name="Van de Peer Y."/>
            <person name="Liu Z.J."/>
        </authorList>
    </citation>
    <scope>NUCLEOTIDE SEQUENCE [LARGE SCALE GENOMIC DNA]</scope>
    <source>
        <tissue evidence="5">Leaf</tissue>
    </source>
</reference>
<keyword evidence="1" id="KW-0234">DNA repair</keyword>
<evidence type="ECO:0000256" key="1">
    <source>
        <dbReference type="RuleBase" id="RU363044"/>
    </source>
</evidence>
<dbReference type="SUPFAM" id="SSF52540">
    <property type="entry name" value="P-loop containing nucleoside triphosphate hydrolases"/>
    <property type="match status" value="2"/>
</dbReference>
<keyword evidence="1" id="KW-0233">DNA recombination</keyword>
<dbReference type="Proteomes" id="UP001418222">
    <property type="component" value="Unassembled WGS sequence"/>
</dbReference>
<keyword evidence="1" id="KW-0227">DNA damage</keyword>
<protein>
    <recommendedName>
        <fullName evidence="1">ATP-dependent DNA helicase</fullName>
        <ecNumber evidence="1">5.6.2.3</ecNumber>
    </recommendedName>
</protein>